<name>A0A6B0YUB2_9CHLR</name>
<dbReference type="GO" id="GO:0016618">
    <property type="term" value="F:hydroxypyruvate reductase [NAD(P)H] activity"/>
    <property type="evidence" value="ECO:0007669"/>
    <property type="project" value="TreeGrafter"/>
</dbReference>
<feature type="domain" description="D-isomer specific 2-hydroxyacid dehydrogenase NAD-binding" evidence="3">
    <location>
        <begin position="165"/>
        <end position="348"/>
    </location>
</feature>
<dbReference type="InterPro" id="IPR036291">
    <property type="entry name" value="NAD(P)-bd_dom_sf"/>
</dbReference>
<organism evidence="4">
    <name type="scientific">Caldilineaceae bacterium SB0664_bin_27</name>
    <dbReference type="NCBI Taxonomy" id="2605260"/>
    <lineage>
        <taxon>Bacteria</taxon>
        <taxon>Bacillati</taxon>
        <taxon>Chloroflexota</taxon>
        <taxon>Caldilineae</taxon>
        <taxon>Caldilineales</taxon>
        <taxon>Caldilineaceae</taxon>
    </lineage>
</organism>
<dbReference type="GO" id="GO:0051287">
    <property type="term" value="F:NAD binding"/>
    <property type="evidence" value="ECO:0007669"/>
    <property type="project" value="InterPro"/>
</dbReference>
<dbReference type="GO" id="GO:0030267">
    <property type="term" value="F:glyoxylate reductase (NADPH) activity"/>
    <property type="evidence" value="ECO:0007669"/>
    <property type="project" value="TreeGrafter"/>
</dbReference>
<dbReference type="AlphaFoldDB" id="A0A6B0YUB2"/>
<comment type="caution">
    <text evidence="4">The sequence shown here is derived from an EMBL/GenBank/DDBJ whole genome shotgun (WGS) entry which is preliminary data.</text>
</comment>
<dbReference type="Pfam" id="PF02826">
    <property type="entry name" value="2-Hacid_dh_C"/>
    <property type="match status" value="1"/>
</dbReference>
<dbReference type="GO" id="GO:0005829">
    <property type="term" value="C:cytosol"/>
    <property type="evidence" value="ECO:0007669"/>
    <property type="project" value="TreeGrafter"/>
</dbReference>
<dbReference type="InterPro" id="IPR050223">
    <property type="entry name" value="D-isomer_2-hydroxyacid_DH"/>
</dbReference>
<gene>
    <name evidence="4" type="ORF">F4Y42_07630</name>
</gene>
<dbReference type="InterPro" id="IPR006140">
    <property type="entry name" value="D-isomer_DH_NAD-bd"/>
</dbReference>
<dbReference type="EMBL" id="VXRG01000066">
    <property type="protein sequence ID" value="MXY93302.1"/>
    <property type="molecule type" value="Genomic_DNA"/>
</dbReference>
<evidence type="ECO:0000259" key="3">
    <source>
        <dbReference type="Pfam" id="PF02826"/>
    </source>
</evidence>
<keyword evidence="1" id="KW-0560">Oxidoreductase</keyword>
<sequence>MRACTMRPLCTHFTFHMAASTLTYCGDSPLPGSHRIVVRRTCPMRYAVLLHEELHIASNFHSEGCDLLREHGQVEIVAIRRGEEEAAFEQFLALLKEVDAAVIGCWHRPAMQPEHWRQAENLKVFAGTFDNRFAGWVDFDLLDASGITLIDTSRSMTPSVAEFALAMTLNLVRDIPASMYLVREGGWQTHPFDSWVKPGFVYGDLTGRRVGLAGLGSINRRYAELIAPFRCDVRVYDPFVSDNVFAQYGVKRANSLVELAQQSEIFVVGLPPIPTTLEVINRDVIFALPKGALFVLVTRMAVVEQQALWERVENDEIAAAVDVFAPEPPPEDAWFRQHPNVLATPHIAGGTEFCHRRCLTDACKDAIAVLNGETPRFRATKRDALLYEGELAPVA</sequence>
<dbReference type="PANTHER" id="PTHR10996">
    <property type="entry name" value="2-HYDROXYACID DEHYDROGENASE-RELATED"/>
    <property type="match status" value="1"/>
</dbReference>
<dbReference type="Gene3D" id="3.40.50.720">
    <property type="entry name" value="NAD(P)-binding Rossmann-like Domain"/>
    <property type="match status" value="2"/>
</dbReference>
<reference evidence="4" key="1">
    <citation type="submission" date="2019-09" db="EMBL/GenBank/DDBJ databases">
        <title>Characterisation of the sponge microbiome using genome-centric metagenomics.</title>
        <authorList>
            <person name="Engelberts J.P."/>
            <person name="Robbins S.J."/>
            <person name="De Goeij J.M."/>
            <person name="Aranda M."/>
            <person name="Bell S.C."/>
            <person name="Webster N.S."/>
        </authorList>
    </citation>
    <scope>NUCLEOTIDE SEQUENCE</scope>
    <source>
        <strain evidence="4">SB0664_bin_27</strain>
    </source>
</reference>
<proteinExistence type="predicted"/>
<evidence type="ECO:0000313" key="4">
    <source>
        <dbReference type="EMBL" id="MXY93302.1"/>
    </source>
</evidence>
<evidence type="ECO:0000256" key="2">
    <source>
        <dbReference type="ARBA" id="ARBA00023027"/>
    </source>
</evidence>
<keyword evidence="2" id="KW-0520">NAD</keyword>
<accession>A0A6B0YUB2</accession>
<dbReference type="PANTHER" id="PTHR10996:SF178">
    <property type="entry name" value="2-HYDROXYACID DEHYDROGENASE YGL185C-RELATED"/>
    <property type="match status" value="1"/>
</dbReference>
<dbReference type="SUPFAM" id="SSF52283">
    <property type="entry name" value="Formate/glycerate dehydrogenase catalytic domain-like"/>
    <property type="match status" value="1"/>
</dbReference>
<evidence type="ECO:0000256" key="1">
    <source>
        <dbReference type="ARBA" id="ARBA00023002"/>
    </source>
</evidence>
<dbReference type="SUPFAM" id="SSF51735">
    <property type="entry name" value="NAD(P)-binding Rossmann-fold domains"/>
    <property type="match status" value="1"/>
</dbReference>
<protein>
    <recommendedName>
        <fullName evidence="3">D-isomer specific 2-hydroxyacid dehydrogenase NAD-binding domain-containing protein</fullName>
    </recommendedName>
</protein>